<dbReference type="EMBL" id="BAAAIH010000039">
    <property type="protein sequence ID" value="GAA1287629.1"/>
    <property type="molecule type" value="Genomic_DNA"/>
</dbReference>
<dbReference type="Proteomes" id="UP001500282">
    <property type="component" value="Unassembled WGS sequence"/>
</dbReference>
<name>A0ABN1XD07_9ACTN</name>
<reference evidence="1 2" key="1">
    <citation type="journal article" date="2019" name="Int. J. Syst. Evol. Microbiol.">
        <title>The Global Catalogue of Microorganisms (GCM) 10K type strain sequencing project: providing services to taxonomists for standard genome sequencing and annotation.</title>
        <authorList>
            <consortium name="The Broad Institute Genomics Platform"/>
            <consortium name="The Broad Institute Genome Sequencing Center for Infectious Disease"/>
            <person name="Wu L."/>
            <person name="Ma J."/>
        </authorList>
    </citation>
    <scope>NUCLEOTIDE SEQUENCE [LARGE SCALE GENOMIC DNA]</scope>
    <source>
        <strain evidence="1 2">JCM 11448</strain>
    </source>
</reference>
<protein>
    <submittedName>
        <fullName evidence="1">Uncharacterized protein</fullName>
    </submittedName>
</protein>
<evidence type="ECO:0000313" key="2">
    <source>
        <dbReference type="Proteomes" id="UP001500282"/>
    </source>
</evidence>
<proteinExistence type="predicted"/>
<evidence type="ECO:0000313" key="1">
    <source>
        <dbReference type="EMBL" id="GAA1287629.1"/>
    </source>
</evidence>
<comment type="caution">
    <text evidence="1">The sequence shown here is derived from an EMBL/GenBank/DDBJ whole genome shotgun (WGS) entry which is preliminary data.</text>
</comment>
<sequence length="111" mass="11875">MTGMVGSVTRQRYDELVKLGRDWVETMSGVQWQLGDAGLEIEPMRSYGGANPSGSEELFTVSEAIRMFAEDVGPGLFDGPGLPVGGLALAEGTLADGSLPHHPQDPRLHPR</sequence>
<keyword evidence="2" id="KW-1185">Reference proteome</keyword>
<gene>
    <name evidence="1" type="ORF">GCM10009579_58460</name>
</gene>
<accession>A0ABN1XD07</accession>
<organism evidence="1 2">
    <name type="scientific">Streptomyces javensis</name>
    <dbReference type="NCBI Taxonomy" id="114698"/>
    <lineage>
        <taxon>Bacteria</taxon>
        <taxon>Bacillati</taxon>
        <taxon>Actinomycetota</taxon>
        <taxon>Actinomycetes</taxon>
        <taxon>Kitasatosporales</taxon>
        <taxon>Streptomycetaceae</taxon>
        <taxon>Streptomyces</taxon>
        <taxon>Streptomyces violaceusniger group</taxon>
    </lineage>
</organism>